<feature type="compositionally biased region" description="Low complexity" evidence="1">
    <location>
        <begin position="104"/>
        <end position="123"/>
    </location>
</feature>
<dbReference type="AlphaFoldDB" id="A0A1D6KW51"/>
<name>A0A1D6KW51_MAIZE</name>
<feature type="compositionally biased region" description="Polar residues" evidence="1">
    <location>
        <begin position="124"/>
        <end position="134"/>
    </location>
</feature>
<dbReference type="InParanoid" id="A0A1D6KW51"/>
<dbReference type="eggNOG" id="ENOG502R606">
    <property type="taxonomic scope" value="Eukaryota"/>
</dbReference>
<feature type="compositionally biased region" description="Basic and acidic residues" evidence="1">
    <location>
        <begin position="16"/>
        <end position="25"/>
    </location>
</feature>
<sequence>MSKSPRTLQEVMAAVDARHAVDGRTDSASSDSSKLLGPRRRSTRYYGRGARKSAPPVAVAMVEASSDASFEFSAAASYSSASPASMVFSDGQLCAHQFPAVRSSASTGSSQSQATSQARSPSAGSCSTKRQQAGVTGSMKRVSFAMDGEDKAAAAVQAAGGRQGKKSGGLLGCMGSTCAPSRNQAVEPVVFCDVSLLV</sequence>
<feature type="region of interest" description="Disordered" evidence="1">
    <location>
        <begin position="16"/>
        <end position="52"/>
    </location>
</feature>
<protein>
    <submittedName>
        <fullName evidence="2">Uncharacterized protein</fullName>
    </submittedName>
</protein>
<gene>
    <name evidence="2" type="ORF">ZEAMMB73_Zm00001d033064</name>
</gene>
<dbReference type="FunCoup" id="A0A1D6KW51">
    <property type="interactions" value="505"/>
</dbReference>
<feature type="region of interest" description="Disordered" evidence="1">
    <location>
        <begin position="104"/>
        <end position="134"/>
    </location>
</feature>
<proteinExistence type="predicted"/>
<organism evidence="2">
    <name type="scientific">Zea mays</name>
    <name type="common">Maize</name>
    <dbReference type="NCBI Taxonomy" id="4577"/>
    <lineage>
        <taxon>Eukaryota</taxon>
        <taxon>Viridiplantae</taxon>
        <taxon>Streptophyta</taxon>
        <taxon>Embryophyta</taxon>
        <taxon>Tracheophyta</taxon>
        <taxon>Spermatophyta</taxon>
        <taxon>Magnoliopsida</taxon>
        <taxon>Liliopsida</taxon>
        <taxon>Poales</taxon>
        <taxon>Poaceae</taxon>
        <taxon>PACMAD clade</taxon>
        <taxon>Panicoideae</taxon>
        <taxon>Andropogonodae</taxon>
        <taxon>Andropogoneae</taxon>
        <taxon>Tripsacinae</taxon>
        <taxon>Zea</taxon>
    </lineage>
</organism>
<evidence type="ECO:0000313" key="2">
    <source>
        <dbReference type="EMBL" id="ONM06706.1"/>
    </source>
</evidence>
<reference evidence="2" key="1">
    <citation type="submission" date="2015-12" db="EMBL/GenBank/DDBJ databases">
        <title>Update maize B73 reference genome by single molecule sequencing technologies.</title>
        <authorList>
            <consortium name="Maize Genome Sequencing Project"/>
            <person name="Ware D."/>
        </authorList>
    </citation>
    <scope>NUCLEOTIDE SEQUENCE [LARGE SCALE GENOMIC DNA]</scope>
    <source>
        <tissue evidence="2">Seedling</tissue>
    </source>
</reference>
<dbReference type="EMBL" id="CM007647">
    <property type="protein sequence ID" value="ONM06706.1"/>
    <property type="molecule type" value="Genomic_DNA"/>
</dbReference>
<dbReference type="OMA" id="CMGSTCA"/>
<dbReference type="PaxDb" id="4577-GRMZM2G461548_P01"/>
<evidence type="ECO:0000256" key="1">
    <source>
        <dbReference type="SAM" id="MobiDB-lite"/>
    </source>
</evidence>
<accession>A0A1D6KW51</accession>